<evidence type="ECO:0000313" key="4">
    <source>
        <dbReference type="Proteomes" id="UP000324222"/>
    </source>
</evidence>
<proteinExistence type="predicted"/>
<evidence type="ECO:0000256" key="1">
    <source>
        <dbReference type="SAM" id="MobiDB-lite"/>
    </source>
</evidence>
<keyword evidence="4" id="KW-1185">Reference proteome</keyword>
<dbReference type="AlphaFoldDB" id="A0A5B7DNN4"/>
<evidence type="ECO:0008006" key="5">
    <source>
        <dbReference type="Google" id="ProtNLM"/>
    </source>
</evidence>
<evidence type="ECO:0000313" key="3">
    <source>
        <dbReference type="EMBL" id="MPC23232.1"/>
    </source>
</evidence>
<keyword evidence="2" id="KW-0732">Signal</keyword>
<accession>A0A5B7DNN4</accession>
<dbReference type="EMBL" id="VSRR010001180">
    <property type="protein sequence ID" value="MPC23232.1"/>
    <property type="molecule type" value="Genomic_DNA"/>
</dbReference>
<sequence length="217" mass="23889">MMMARPCFVALLCVALWCGVVFGQEKNDATDAKEDTTVDNDASPDQQPPKEMVDEAASSTTSSTTTTTEGSNAAPGEASPSDGTMEKEAEMEGVMGDDDDDEGDEDENEEDEGDEMEEDYVENEEVADAVFRFQGKTATGPAALVVQQRCQFMCIVKNRNKLLRMDLHFLSCLYIDSPFTLLFLSCVSCKKAFLCLLSFNMLRVSGSRRAPLWSHKT</sequence>
<protein>
    <recommendedName>
        <fullName evidence="5">Mucin-associated surface protein (MASP)</fullName>
    </recommendedName>
</protein>
<feature type="chain" id="PRO_5022817281" description="Mucin-associated surface protein (MASP)" evidence="2">
    <location>
        <begin position="24"/>
        <end position="217"/>
    </location>
</feature>
<name>A0A5B7DNN4_PORTR</name>
<feature type="compositionally biased region" description="Acidic residues" evidence="1">
    <location>
        <begin position="91"/>
        <end position="121"/>
    </location>
</feature>
<comment type="caution">
    <text evidence="3">The sequence shown here is derived from an EMBL/GenBank/DDBJ whole genome shotgun (WGS) entry which is preliminary data.</text>
</comment>
<feature type="compositionally biased region" description="Low complexity" evidence="1">
    <location>
        <begin position="58"/>
        <end position="68"/>
    </location>
</feature>
<feature type="signal peptide" evidence="2">
    <location>
        <begin position="1"/>
        <end position="23"/>
    </location>
</feature>
<reference evidence="3 4" key="1">
    <citation type="submission" date="2019-05" db="EMBL/GenBank/DDBJ databases">
        <title>Another draft genome of Portunus trituberculatus and its Hox gene families provides insights of decapod evolution.</title>
        <authorList>
            <person name="Jeong J.-H."/>
            <person name="Song I."/>
            <person name="Kim S."/>
            <person name="Choi T."/>
            <person name="Kim D."/>
            <person name="Ryu S."/>
            <person name="Kim W."/>
        </authorList>
    </citation>
    <scope>NUCLEOTIDE SEQUENCE [LARGE SCALE GENOMIC DNA]</scope>
    <source>
        <tissue evidence="3">Muscle</tissue>
    </source>
</reference>
<feature type="region of interest" description="Disordered" evidence="1">
    <location>
        <begin position="30"/>
        <end position="121"/>
    </location>
</feature>
<evidence type="ECO:0000256" key="2">
    <source>
        <dbReference type="SAM" id="SignalP"/>
    </source>
</evidence>
<dbReference type="Proteomes" id="UP000324222">
    <property type="component" value="Unassembled WGS sequence"/>
</dbReference>
<organism evidence="3 4">
    <name type="scientific">Portunus trituberculatus</name>
    <name type="common">Swimming crab</name>
    <name type="synonym">Neptunus trituberculatus</name>
    <dbReference type="NCBI Taxonomy" id="210409"/>
    <lineage>
        <taxon>Eukaryota</taxon>
        <taxon>Metazoa</taxon>
        <taxon>Ecdysozoa</taxon>
        <taxon>Arthropoda</taxon>
        <taxon>Crustacea</taxon>
        <taxon>Multicrustacea</taxon>
        <taxon>Malacostraca</taxon>
        <taxon>Eumalacostraca</taxon>
        <taxon>Eucarida</taxon>
        <taxon>Decapoda</taxon>
        <taxon>Pleocyemata</taxon>
        <taxon>Brachyura</taxon>
        <taxon>Eubrachyura</taxon>
        <taxon>Portunoidea</taxon>
        <taxon>Portunidae</taxon>
        <taxon>Portuninae</taxon>
        <taxon>Portunus</taxon>
    </lineage>
</organism>
<gene>
    <name evidence="3" type="ORF">E2C01_016272</name>
</gene>